<comment type="caution">
    <text evidence="4">The sequence shown here is derived from an EMBL/GenBank/DDBJ whole genome shotgun (WGS) entry which is preliminary data.</text>
</comment>
<dbReference type="InterPro" id="IPR020904">
    <property type="entry name" value="Sc_DH/Rdtase_CS"/>
</dbReference>
<evidence type="ECO:0000256" key="3">
    <source>
        <dbReference type="RuleBase" id="RU000363"/>
    </source>
</evidence>
<protein>
    <submittedName>
        <fullName evidence="4">NAD(P)-dependent oxidoreductase</fullName>
    </submittedName>
</protein>
<dbReference type="InterPro" id="IPR002347">
    <property type="entry name" value="SDR_fam"/>
</dbReference>
<evidence type="ECO:0000256" key="2">
    <source>
        <dbReference type="ARBA" id="ARBA00023002"/>
    </source>
</evidence>
<dbReference type="OrthoDB" id="9775296at2"/>
<evidence type="ECO:0000313" key="4">
    <source>
        <dbReference type="EMBL" id="PZE16093.1"/>
    </source>
</evidence>
<dbReference type="SUPFAM" id="SSF51735">
    <property type="entry name" value="NAD(P)-binding Rossmann-fold domains"/>
    <property type="match status" value="1"/>
</dbReference>
<evidence type="ECO:0000313" key="5">
    <source>
        <dbReference type="Proteomes" id="UP000249248"/>
    </source>
</evidence>
<dbReference type="Proteomes" id="UP000249248">
    <property type="component" value="Unassembled WGS sequence"/>
</dbReference>
<gene>
    <name evidence="4" type="ORF">DNU06_14950</name>
</gene>
<reference evidence="4 5" key="1">
    <citation type="submission" date="2018-06" db="EMBL/GenBank/DDBJ databases">
        <title>The draft genome sequence of Crocinitomix sp. SM1701.</title>
        <authorList>
            <person name="Zhang X."/>
        </authorList>
    </citation>
    <scope>NUCLEOTIDE SEQUENCE [LARGE SCALE GENOMIC DNA]</scope>
    <source>
        <strain evidence="4 5">SM1701</strain>
    </source>
</reference>
<name>A0A2W1NAN7_9FLAO</name>
<organism evidence="4 5">
    <name type="scientific">Putridiphycobacter roseus</name>
    <dbReference type="NCBI Taxonomy" id="2219161"/>
    <lineage>
        <taxon>Bacteria</taxon>
        <taxon>Pseudomonadati</taxon>
        <taxon>Bacteroidota</taxon>
        <taxon>Flavobacteriia</taxon>
        <taxon>Flavobacteriales</taxon>
        <taxon>Crocinitomicaceae</taxon>
        <taxon>Putridiphycobacter</taxon>
    </lineage>
</organism>
<dbReference type="PRINTS" id="PR00080">
    <property type="entry name" value="SDRFAMILY"/>
</dbReference>
<proteinExistence type="inferred from homology"/>
<dbReference type="EMBL" id="QKSB01000012">
    <property type="protein sequence ID" value="PZE16093.1"/>
    <property type="molecule type" value="Genomic_DNA"/>
</dbReference>
<dbReference type="FunFam" id="3.40.50.720:FF:000047">
    <property type="entry name" value="NADP-dependent L-serine/L-allo-threonine dehydrogenase"/>
    <property type="match status" value="1"/>
</dbReference>
<comment type="similarity">
    <text evidence="1 3">Belongs to the short-chain dehydrogenases/reductases (SDR) family.</text>
</comment>
<dbReference type="AlphaFoldDB" id="A0A2W1NAN7"/>
<sequence length="252" mass="27559">MAKRVIITGATSGFGRETAKLFAKNGHHLIITGRRQERLTALKAELASFGVEVLDLCFDVQDKTAVEKSLNTLPAPWQSIDILINNAGLASGMSRIQDGDISDWDKMIDTNVKGLLYVSKTVMPYLKKANAAHIINIGSTAGKEVYLNGNVYCASKHAVDAISKAMRIDLLPLGIKVTQICPGMAETEFSEVRFHGDKEKAKAVYNGFDVMTPADVAEVIYYTTTLPKHVCINDLTLTSTAQANSFYTDRQL</sequence>
<dbReference type="GO" id="GO:0016616">
    <property type="term" value="F:oxidoreductase activity, acting on the CH-OH group of donors, NAD or NADP as acceptor"/>
    <property type="evidence" value="ECO:0007669"/>
    <property type="project" value="UniProtKB-ARBA"/>
</dbReference>
<dbReference type="InterPro" id="IPR036291">
    <property type="entry name" value="NAD(P)-bd_dom_sf"/>
</dbReference>
<evidence type="ECO:0000256" key="1">
    <source>
        <dbReference type="ARBA" id="ARBA00006484"/>
    </source>
</evidence>
<dbReference type="PROSITE" id="PS00061">
    <property type="entry name" value="ADH_SHORT"/>
    <property type="match status" value="1"/>
</dbReference>
<keyword evidence="2" id="KW-0560">Oxidoreductase</keyword>
<dbReference type="PRINTS" id="PR00081">
    <property type="entry name" value="GDHRDH"/>
</dbReference>
<dbReference type="Pfam" id="PF00106">
    <property type="entry name" value="adh_short"/>
    <property type="match status" value="1"/>
</dbReference>
<dbReference type="RefSeq" id="WP_111064302.1">
    <property type="nucleotide sequence ID" value="NZ_JBHUCU010000001.1"/>
</dbReference>
<keyword evidence="5" id="KW-1185">Reference proteome</keyword>
<dbReference type="PANTHER" id="PTHR42901">
    <property type="entry name" value="ALCOHOL DEHYDROGENASE"/>
    <property type="match status" value="1"/>
</dbReference>
<accession>A0A2W1NAN7</accession>
<dbReference type="PANTHER" id="PTHR42901:SF1">
    <property type="entry name" value="ALCOHOL DEHYDROGENASE"/>
    <property type="match status" value="1"/>
</dbReference>
<dbReference type="Gene3D" id="3.40.50.720">
    <property type="entry name" value="NAD(P)-binding Rossmann-like Domain"/>
    <property type="match status" value="1"/>
</dbReference>